<evidence type="ECO:0000313" key="6">
    <source>
        <dbReference type="EMBL" id="ADK79867.1"/>
    </source>
</evidence>
<accession>E1RBY7</accession>
<dbReference type="GO" id="GO:0042597">
    <property type="term" value="C:periplasmic space"/>
    <property type="evidence" value="ECO:0007669"/>
    <property type="project" value="UniProtKB-SubCell"/>
</dbReference>
<name>E1RBY7_SEDSS</name>
<protein>
    <submittedName>
        <fullName evidence="6">Extracellular solute-binding protein family 1</fullName>
    </submittedName>
</protein>
<dbReference type="EMBL" id="CP002116">
    <property type="protein sequence ID" value="ADK79867.1"/>
    <property type="molecule type" value="Genomic_DNA"/>
</dbReference>
<dbReference type="STRING" id="573413.Spirs_0732"/>
<dbReference type="PANTHER" id="PTHR43649:SF34">
    <property type="entry name" value="ABC TRANSPORTER PERIPLASMIC-BINDING PROTEIN YCJN-RELATED"/>
    <property type="match status" value="1"/>
</dbReference>
<dbReference type="OrthoDB" id="383937at2"/>
<dbReference type="Gene3D" id="3.40.190.10">
    <property type="entry name" value="Periplasmic binding protein-like II"/>
    <property type="match status" value="1"/>
</dbReference>
<evidence type="ECO:0000256" key="5">
    <source>
        <dbReference type="SAM" id="SignalP"/>
    </source>
</evidence>
<dbReference type="AlphaFoldDB" id="E1RBY7"/>
<sequence length="450" mass="49528">MKKSMGLFVALLLVAGLLWAGGQSEAGAEAGREKVTFLFWPGPESEAMQKVLDAYNADQGIKDNVEVEMLLFSRQGFYDKLLADMAAGSTEFDLNLVTTYSLGRYAPYLEPLDSYITSDPGKTFIPATLNSLALDGKQYGVPTDVSLHFNIYRKDLIDKLLTDASWKSSYTAIAQKYLGKKLSPKDPAQWDWDDYLATTLFFTKSINPESPTTFGTVLQLKNLIFNIMIWQSTMVSNGGNWMDEAGNITINTPEAKRGLEMYQMIIDNKATPPGSLNYEFPESNEAFKAGQVASMFQWNAAYSTLTNPDDSPSVYDKIGIAPLPAGSLGHRTHVHSLGIGMNAASLHKEAAGKFVDYLFSDKAMEIYGRAGGSPPASMVLASLADIRPEFPTVAEYLERYAYVVNGGTADYAVPVYEVMAEEFSSVWSGDQSIDTALAHTEQRMKELIHK</sequence>
<dbReference type="InterPro" id="IPR006059">
    <property type="entry name" value="SBP"/>
</dbReference>
<evidence type="ECO:0000256" key="3">
    <source>
        <dbReference type="ARBA" id="ARBA00022448"/>
    </source>
</evidence>
<dbReference type="RefSeq" id="WP_013253331.1">
    <property type="nucleotide sequence ID" value="NC_014364.1"/>
</dbReference>
<evidence type="ECO:0000256" key="4">
    <source>
        <dbReference type="ARBA" id="ARBA00022729"/>
    </source>
</evidence>
<dbReference type="HOGENOM" id="CLU_602488_0_0_12"/>
<evidence type="ECO:0000256" key="2">
    <source>
        <dbReference type="ARBA" id="ARBA00008520"/>
    </source>
</evidence>
<evidence type="ECO:0000256" key="1">
    <source>
        <dbReference type="ARBA" id="ARBA00004418"/>
    </source>
</evidence>
<proteinExistence type="inferred from homology"/>
<feature type="signal peptide" evidence="5">
    <location>
        <begin position="1"/>
        <end position="20"/>
    </location>
</feature>
<gene>
    <name evidence="6" type="ordered locus">Spirs_0732</name>
</gene>
<organism evidence="6 7">
    <name type="scientific">Sediminispirochaeta smaragdinae (strain DSM 11293 / JCM 15392 / SEBR 4228)</name>
    <name type="common">Spirochaeta smaragdinae</name>
    <dbReference type="NCBI Taxonomy" id="573413"/>
    <lineage>
        <taxon>Bacteria</taxon>
        <taxon>Pseudomonadati</taxon>
        <taxon>Spirochaetota</taxon>
        <taxon>Spirochaetia</taxon>
        <taxon>Spirochaetales</taxon>
        <taxon>Spirochaetaceae</taxon>
        <taxon>Sediminispirochaeta</taxon>
    </lineage>
</organism>
<feature type="chain" id="PRO_5003150848" evidence="5">
    <location>
        <begin position="21"/>
        <end position="450"/>
    </location>
</feature>
<dbReference type="CDD" id="cd13585">
    <property type="entry name" value="PBP2_TMBP_like"/>
    <property type="match status" value="1"/>
</dbReference>
<dbReference type="Proteomes" id="UP000002318">
    <property type="component" value="Chromosome"/>
</dbReference>
<dbReference type="eggNOG" id="COG1653">
    <property type="taxonomic scope" value="Bacteria"/>
</dbReference>
<comment type="subcellular location">
    <subcellularLocation>
        <location evidence="1">Periplasm</location>
    </subcellularLocation>
</comment>
<dbReference type="SUPFAM" id="SSF53850">
    <property type="entry name" value="Periplasmic binding protein-like II"/>
    <property type="match status" value="1"/>
</dbReference>
<dbReference type="PANTHER" id="PTHR43649">
    <property type="entry name" value="ARABINOSE-BINDING PROTEIN-RELATED"/>
    <property type="match status" value="1"/>
</dbReference>
<keyword evidence="4 5" id="KW-0732">Signal</keyword>
<dbReference type="KEGG" id="ssm:Spirs_0732"/>
<evidence type="ECO:0000313" key="7">
    <source>
        <dbReference type="Proteomes" id="UP000002318"/>
    </source>
</evidence>
<dbReference type="InterPro" id="IPR050490">
    <property type="entry name" value="Bact_solute-bd_prot1"/>
</dbReference>
<dbReference type="Pfam" id="PF01547">
    <property type="entry name" value="SBP_bac_1"/>
    <property type="match status" value="1"/>
</dbReference>
<keyword evidence="3" id="KW-0813">Transport</keyword>
<keyword evidence="7" id="KW-1185">Reference proteome</keyword>
<comment type="similarity">
    <text evidence="2">Belongs to the bacterial solute-binding protein 1 family.</text>
</comment>
<reference evidence="7" key="1">
    <citation type="journal article" date="2010" name="Stand. Genomic Sci.">
        <title>Complete genome sequence of Spirochaeta smaragdinae type strain (SEBR 4228).</title>
        <authorList>
            <person name="Mavromatis K."/>
            <person name="Yasawong M."/>
            <person name="Chertkov O."/>
            <person name="Lapidus A."/>
            <person name="Lucas S."/>
            <person name="Nolan M."/>
            <person name="Del Rio T.G."/>
            <person name="Tice H."/>
            <person name="Cheng J.F."/>
            <person name="Pitluck S."/>
            <person name="Liolios K."/>
            <person name="Ivanova N."/>
            <person name="Tapia R."/>
            <person name="Han C."/>
            <person name="Bruce D."/>
            <person name="Goodwin L."/>
            <person name="Pati A."/>
            <person name="Chen A."/>
            <person name="Palaniappan K."/>
            <person name="Land M."/>
            <person name="Hauser L."/>
            <person name="Chang Y.J."/>
            <person name="Jeffries C.D."/>
            <person name="Detter J.C."/>
            <person name="Rohde M."/>
            <person name="Brambilla E."/>
            <person name="Spring S."/>
            <person name="Goker M."/>
            <person name="Sikorski J."/>
            <person name="Woyke T."/>
            <person name="Bristow J."/>
            <person name="Eisen J.A."/>
            <person name="Markowitz V."/>
            <person name="Hugenholtz P."/>
            <person name="Klenk H.P."/>
            <person name="Kyrpides N.C."/>
        </authorList>
    </citation>
    <scope>NUCLEOTIDE SEQUENCE [LARGE SCALE GENOMIC DNA]</scope>
    <source>
        <strain evidence="7">DSM 11293 / JCM 15392 / SEBR 4228</strain>
    </source>
</reference>